<comment type="caution">
    <text evidence="22">The sequence shown here is derived from an EMBL/GenBank/DDBJ whole genome shotgun (WGS) entry which is preliminary data.</text>
</comment>
<evidence type="ECO:0000256" key="8">
    <source>
        <dbReference type="ARBA" id="ARBA00022857"/>
    </source>
</evidence>
<keyword evidence="8 17" id="KW-0521">NADP</keyword>
<evidence type="ECO:0000256" key="12">
    <source>
        <dbReference type="ARBA" id="ARBA00023239"/>
    </source>
</evidence>
<dbReference type="InterPro" id="IPR029056">
    <property type="entry name" value="Ribokinase-like"/>
</dbReference>
<dbReference type="InterPro" id="IPR017953">
    <property type="entry name" value="Carbohydrate_kinase_pred_CS"/>
</dbReference>
<comment type="similarity">
    <text evidence="17">Belongs to the NnrD/CARKD family.</text>
</comment>
<feature type="binding site" evidence="18">
    <location>
        <position position="173"/>
    </location>
    <ligand>
        <name>K(+)</name>
        <dbReference type="ChEBI" id="CHEBI:29103"/>
    </ligand>
</feature>
<evidence type="ECO:0000256" key="4">
    <source>
        <dbReference type="ARBA" id="ARBA00009524"/>
    </source>
</evidence>
<feature type="binding site" evidence="18">
    <location>
        <position position="137"/>
    </location>
    <ligand>
        <name>K(+)</name>
        <dbReference type="ChEBI" id="CHEBI:29103"/>
    </ligand>
</feature>
<feature type="domain" description="YjeF C-terminal" evidence="20">
    <location>
        <begin position="238"/>
        <end position="512"/>
    </location>
</feature>
<dbReference type="Gene3D" id="3.40.1190.20">
    <property type="match status" value="1"/>
</dbReference>
<comment type="catalytic activity">
    <reaction evidence="15 17 19">
        <text>(6S)-NADHX + ADP = AMP + phosphate + NADH + H(+)</text>
        <dbReference type="Rhea" id="RHEA:32223"/>
        <dbReference type="ChEBI" id="CHEBI:15378"/>
        <dbReference type="ChEBI" id="CHEBI:43474"/>
        <dbReference type="ChEBI" id="CHEBI:57945"/>
        <dbReference type="ChEBI" id="CHEBI:64074"/>
        <dbReference type="ChEBI" id="CHEBI:456215"/>
        <dbReference type="ChEBI" id="CHEBI:456216"/>
        <dbReference type="EC" id="4.2.1.136"/>
    </reaction>
</comment>
<feature type="binding site" evidence="18">
    <location>
        <begin position="76"/>
        <end position="80"/>
    </location>
    <ligand>
        <name>(6S)-NADPHX</name>
        <dbReference type="ChEBI" id="CHEBI:64076"/>
    </ligand>
</feature>
<dbReference type="Gene3D" id="3.40.50.10260">
    <property type="entry name" value="YjeF N-terminal domain"/>
    <property type="match status" value="1"/>
</dbReference>
<dbReference type="RefSeq" id="WP_377785419.1">
    <property type="nucleotide sequence ID" value="NZ_JBHSLI010000005.1"/>
</dbReference>
<dbReference type="NCBIfam" id="TIGR00196">
    <property type="entry name" value="yjeF_cterm"/>
    <property type="match status" value="1"/>
</dbReference>
<feature type="binding site" evidence="17">
    <location>
        <begin position="428"/>
        <end position="432"/>
    </location>
    <ligand>
        <name>AMP</name>
        <dbReference type="ChEBI" id="CHEBI:456215"/>
    </ligand>
</feature>
<dbReference type="InterPro" id="IPR030677">
    <property type="entry name" value="Nnr"/>
</dbReference>
<feature type="binding site" evidence="17">
    <location>
        <position position="457"/>
    </location>
    <ligand>
        <name>AMP</name>
        <dbReference type="ChEBI" id="CHEBI:456215"/>
    </ligand>
</feature>
<evidence type="ECO:0000256" key="11">
    <source>
        <dbReference type="ARBA" id="ARBA00023235"/>
    </source>
</evidence>
<dbReference type="HAMAP" id="MF_01965">
    <property type="entry name" value="NADHX_dehydratase"/>
    <property type="match status" value="1"/>
</dbReference>
<evidence type="ECO:0000256" key="15">
    <source>
        <dbReference type="ARBA" id="ARBA00048238"/>
    </source>
</evidence>
<dbReference type="Pfam" id="PF03853">
    <property type="entry name" value="YjeF_N"/>
    <property type="match status" value="1"/>
</dbReference>
<dbReference type="PIRSF" id="PIRSF017184">
    <property type="entry name" value="Nnr"/>
    <property type="match status" value="1"/>
</dbReference>
<evidence type="ECO:0000256" key="18">
    <source>
        <dbReference type="HAMAP-Rule" id="MF_01966"/>
    </source>
</evidence>
<keyword evidence="7 17" id="KW-0067">ATP-binding</keyword>
<feature type="binding site" evidence="17">
    <location>
        <position position="273"/>
    </location>
    <ligand>
        <name>(6S)-NADPHX</name>
        <dbReference type="ChEBI" id="CHEBI:64076"/>
    </ligand>
</feature>
<comment type="caution">
    <text evidence="17">Lacks conserved residue(s) required for the propagation of feature annotation.</text>
</comment>
<evidence type="ECO:0000256" key="3">
    <source>
        <dbReference type="ARBA" id="ARBA00006001"/>
    </source>
</evidence>
<accession>A0ABW0F6A9</accession>
<dbReference type="EC" id="4.2.1.136" evidence="19"/>
<evidence type="ECO:0000313" key="22">
    <source>
        <dbReference type="EMBL" id="MFC5294199.1"/>
    </source>
</evidence>
<comment type="catalytic activity">
    <reaction evidence="16 17 19">
        <text>(6S)-NADPHX + ADP = AMP + phosphate + NADPH + H(+)</text>
        <dbReference type="Rhea" id="RHEA:32235"/>
        <dbReference type="ChEBI" id="CHEBI:15378"/>
        <dbReference type="ChEBI" id="CHEBI:43474"/>
        <dbReference type="ChEBI" id="CHEBI:57783"/>
        <dbReference type="ChEBI" id="CHEBI:64076"/>
        <dbReference type="ChEBI" id="CHEBI:456215"/>
        <dbReference type="ChEBI" id="CHEBI:456216"/>
        <dbReference type="EC" id="4.2.1.136"/>
    </reaction>
</comment>
<evidence type="ECO:0000256" key="9">
    <source>
        <dbReference type="ARBA" id="ARBA00022958"/>
    </source>
</evidence>
<dbReference type="InterPro" id="IPR036652">
    <property type="entry name" value="YjeF_N_dom_sf"/>
</dbReference>
<evidence type="ECO:0000256" key="14">
    <source>
        <dbReference type="ARBA" id="ARBA00025153"/>
    </source>
</evidence>
<evidence type="ECO:0000256" key="13">
    <source>
        <dbReference type="ARBA" id="ARBA00023268"/>
    </source>
</evidence>
<keyword evidence="11 18" id="KW-0413">Isomerase</keyword>
<evidence type="ECO:0000256" key="2">
    <source>
        <dbReference type="ARBA" id="ARBA00000909"/>
    </source>
</evidence>
<dbReference type="Pfam" id="PF01256">
    <property type="entry name" value="Carb_kinase"/>
    <property type="match status" value="1"/>
</dbReference>
<name>A0ABW0F6A9_9HYPH</name>
<comment type="subunit">
    <text evidence="17">Homotetramer.</text>
</comment>
<dbReference type="HAMAP" id="MF_01966">
    <property type="entry name" value="NADHX_epimerase"/>
    <property type="match status" value="1"/>
</dbReference>
<feature type="binding site" evidence="17">
    <location>
        <position position="390"/>
    </location>
    <ligand>
        <name>(6S)-NADPHX</name>
        <dbReference type="ChEBI" id="CHEBI:64076"/>
    </ligand>
</feature>
<dbReference type="PROSITE" id="PS51383">
    <property type="entry name" value="YJEF_C_3"/>
    <property type="match status" value="1"/>
</dbReference>
<evidence type="ECO:0000256" key="6">
    <source>
        <dbReference type="ARBA" id="ARBA00022741"/>
    </source>
</evidence>
<dbReference type="PANTHER" id="PTHR12592">
    <property type="entry name" value="ATP-DEPENDENT (S)-NAD(P)H-HYDRATE DEHYDRATASE FAMILY MEMBER"/>
    <property type="match status" value="1"/>
</dbReference>
<feature type="binding site" evidence="18">
    <location>
        <position position="170"/>
    </location>
    <ligand>
        <name>(6S)-NADPHX</name>
        <dbReference type="ChEBI" id="CHEBI:64076"/>
    </ligand>
</feature>
<evidence type="ECO:0000259" key="21">
    <source>
        <dbReference type="PROSITE" id="PS51385"/>
    </source>
</evidence>
<evidence type="ECO:0000259" key="20">
    <source>
        <dbReference type="PROSITE" id="PS51383"/>
    </source>
</evidence>
<keyword evidence="12 17" id="KW-0456">Lyase</keyword>
<dbReference type="CDD" id="cd01171">
    <property type="entry name" value="YXKO-related"/>
    <property type="match status" value="1"/>
</dbReference>
<evidence type="ECO:0000256" key="10">
    <source>
        <dbReference type="ARBA" id="ARBA00023027"/>
    </source>
</evidence>
<dbReference type="InterPro" id="IPR004443">
    <property type="entry name" value="YjeF_N_dom"/>
</dbReference>
<evidence type="ECO:0000256" key="16">
    <source>
        <dbReference type="ARBA" id="ARBA00049209"/>
    </source>
</evidence>
<keyword evidence="6 17" id="KW-0547">Nucleotide-binding</keyword>
<comment type="catalytic activity">
    <reaction evidence="1 18 19">
        <text>(6R)-NADHX = (6S)-NADHX</text>
        <dbReference type="Rhea" id="RHEA:32215"/>
        <dbReference type="ChEBI" id="CHEBI:64074"/>
        <dbReference type="ChEBI" id="CHEBI:64075"/>
        <dbReference type="EC" id="5.1.99.6"/>
    </reaction>
</comment>
<dbReference type="PROSITE" id="PS51385">
    <property type="entry name" value="YJEF_N"/>
    <property type="match status" value="1"/>
</dbReference>
<dbReference type="EC" id="5.1.99.6" evidence="19"/>
<evidence type="ECO:0000256" key="7">
    <source>
        <dbReference type="ARBA" id="ARBA00022840"/>
    </source>
</evidence>
<dbReference type="EMBL" id="JBHSLI010000005">
    <property type="protein sequence ID" value="MFC5294199.1"/>
    <property type="molecule type" value="Genomic_DNA"/>
</dbReference>
<dbReference type="Proteomes" id="UP001595976">
    <property type="component" value="Unassembled WGS sequence"/>
</dbReference>
<comment type="similarity">
    <text evidence="4 19">In the C-terminal section; belongs to the NnrD/CARKD family.</text>
</comment>
<keyword evidence="13" id="KW-0511">Multifunctional enzyme</keyword>
<keyword evidence="23" id="KW-1185">Reference proteome</keyword>
<gene>
    <name evidence="18" type="primary">nnrE</name>
    <name evidence="17" type="synonym">nnrD</name>
    <name evidence="22" type="ORF">ACFPK2_14505</name>
</gene>
<reference evidence="23" key="1">
    <citation type="journal article" date="2019" name="Int. J. Syst. Evol. Microbiol.">
        <title>The Global Catalogue of Microorganisms (GCM) 10K type strain sequencing project: providing services to taxonomists for standard genome sequencing and annotation.</title>
        <authorList>
            <consortium name="The Broad Institute Genomics Platform"/>
            <consortium name="The Broad Institute Genome Sequencing Center for Infectious Disease"/>
            <person name="Wu L."/>
            <person name="Ma J."/>
        </authorList>
    </citation>
    <scope>NUCLEOTIDE SEQUENCE [LARGE SCALE GENOMIC DNA]</scope>
    <source>
        <strain evidence="23">CGMCC 1.15643</strain>
    </source>
</reference>
<dbReference type="PROSITE" id="PS01050">
    <property type="entry name" value="YJEF_C_2"/>
    <property type="match status" value="1"/>
</dbReference>
<protein>
    <recommendedName>
        <fullName evidence="19">Bifunctional NAD(P)H-hydrate repair enzyme</fullName>
    </recommendedName>
    <alternativeName>
        <fullName evidence="19">Nicotinamide nucleotide repair protein</fullName>
    </alternativeName>
    <domain>
        <recommendedName>
            <fullName evidence="19">ADP-dependent (S)-NAD(P)H-hydrate dehydratase</fullName>
            <ecNumber evidence="19">4.2.1.136</ecNumber>
        </recommendedName>
        <alternativeName>
            <fullName evidence="19">ADP-dependent NAD(P)HX dehydratase</fullName>
        </alternativeName>
    </domain>
    <domain>
        <recommendedName>
            <fullName evidence="19">NAD(P)H-hydrate epimerase</fullName>
            <ecNumber evidence="19">5.1.99.6</ecNumber>
        </recommendedName>
    </domain>
</protein>
<feature type="domain" description="YjeF N-terminal" evidence="21">
    <location>
        <begin position="29"/>
        <end position="227"/>
    </location>
</feature>
<dbReference type="SUPFAM" id="SSF53613">
    <property type="entry name" value="Ribokinase-like"/>
    <property type="match status" value="1"/>
</dbReference>
<evidence type="ECO:0000256" key="1">
    <source>
        <dbReference type="ARBA" id="ARBA00000013"/>
    </source>
</evidence>
<evidence type="ECO:0000256" key="19">
    <source>
        <dbReference type="PIRNR" id="PIRNR017184"/>
    </source>
</evidence>
<evidence type="ECO:0000313" key="23">
    <source>
        <dbReference type="Proteomes" id="UP001595976"/>
    </source>
</evidence>
<keyword evidence="5 18" id="KW-0479">Metal-binding</keyword>
<comment type="function">
    <text evidence="18">Catalyzes the epimerization of the S- and R-forms of NAD(P)HX, a damaged form of NAD(P)H that is a result of enzymatic or heat-dependent hydration. This is a prerequisite for the S-specific NAD(P)H-hydrate dehydratase to allow the repair of both epimers of NAD(P)HX.</text>
</comment>
<keyword evidence="10 17" id="KW-0520">NAD</keyword>
<dbReference type="SUPFAM" id="SSF64153">
    <property type="entry name" value="YjeF N-terminal domain-like"/>
    <property type="match status" value="1"/>
</dbReference>
<feature type="binding site" evidence="18">
    <location>
        <position position="77"/>
    </location>
    <ligand>
        <name>K(+)</name>
        <dbReference type="ChEBI" id="CHEBI:29103"/>
    </ligand>
</feature>
<comment type="cofactor">
    <cofactor evidence="18 19">
        <name>K(+)</name>
        <dbReference type="ChEBI" id="CHEBI:29103"/>
    </cofactor>
    <text evidence="18 19">Binds 1 potassium ion per subunit.</text>
</comment>
<comment type="cofactor">
    <cofactor evidence="17">
        <name>Mg(2+)</name>
        <dbReference type="ChEBI" id="CHEBI:18420"/>
    </cofactor>
</comment>
<comment type="similarity">
    <text evidence="18">Belongs to the NnrE/AIBP family.</text>
</comment>
<comment type="similarity">
    <text evidence="3 19">In the N-terminal section; belongs to the NnrE/AIBP family.</text>
</comment>
<comment type="catalytic activity">
    <reaction evidence="2 18 19">
        <text>(6R)-NADPHX = (6S)-NADPHX</text>
        <dbReference type="Rhea" id="RHEA:32227"/>
        <dbReference type="ChEBI" id="CHEBI:64076"/>
        <dbReference type="ChEBI" id="CHEBI:64077"/>
        <dbReference type="EC" id="5.1.99.6"/>
    </reaction>
</comment>
<feature type="binding site" evidence="17">
    <location>
        <position position="458"/>
    </location>
    <ligand>
        <name>(6S)-NADPHX</name>
        <dbReference type="ChEBI" id="CHEBI:64076"/>
    </ligand>
</feature>
<evidence type="ECO:0000256" key="17">
    <source>
        <dbReference type="HAMAP-Rule" id="MF_01965"/>
    </source>
</evidence>
<feature type="binding site" evidence="18">
    <location>
        <begin position="141"/>
        <end position="147"/>
    </location>
    <ligand>
        <name>(6S)-NADPHX</name>
        <dbReference type="ChEBI" id="CHEBI:64076"/>
    </ligand>
</feature>
<evidence type="ECO:0000256" key="5">
    <source>
        <dbReference type="ARBA" id="ARBA00022723"/>
    </source>
</evidence>
<proteinExistence type="inferred from homology"/>
<sequence length="517" mass="51504">MPVSTPPAAPTAAAAAPARDLALLTTRQMGEADRIAIAGGTPGIALMERAGAAVAEVAARHAAAGARIAVLCGPGNNGGDGFVAARILRERGYRVAVALLGGSGALRGDAALAAGRWGSAVEALSSVASDGAEVFVDALFGAGLDRPLAGEAAQAVARLNASGRPVIAVDVPSGLSGDTGLAEGPVVRATETVTFFRLKPGHLLLPGRDLCGPVTLADIGIPAEAALGAIAPAAFANRPGLWSGRFPRHGSETHKFARGAVAVLAGGVAGVGAPRLSGRAALRSGAGLATLFCAPAALIAHAARGPDALMQRALADEAALGQVLADRRWAAVLAGPALGLDARARQLVAKLVAGEEALVLDADALTILAGEAALLSGLSRRGAPCVLTPHEGEFRRLFGREPAIEAERSKLERARKAAALSGATVVYKGADTVIASPDGRAAINATGSPALATAGAGDVLAGMVAGLVAQGMPAFEAACAAVWLHGRAGERLGFGLIADDLPEALPPLLHEILARTV</sequence>
<comment type="function">
    <text evidence="14 19">Bifunctional enzyme that catalyzes the epimerization of the S- and R-forms of NAD(P)HX and the dehydration of the S-form of NAD(P)HX at the expense of ADP, which is converted to AMP. This allows the repair of both epimers of NAD(P)HX, a damaged form of NAD(P)H that is a result of enzymatic or heat-dependent hydration.</text>
</comment>
<dbReference type="PANTHER" id="PTHR12592:SF0">
    <property type="entry name" value="ATP-DEPENDENT (S)-NAD(P)H-HYDRATE DEHYDRATASE"/>
    <property type="match status" value="1"/>
</dbReference>
<dbReference type="NCBIfam" id="TIGR00197">
    <property type="entry name" value="yjeF_nterm"/>
    <property type="match status" value="1"/>
</dbReference>
<keyword evidence="9 18" id="KW-0630">Potassium</keyword>
<organism evidence="22 23">
    <name type="scientific">Bosea minatitlanensis</name>
    <dbReference type="NCBI Taxonomy" id="128782"/>
    <lineage>
        <taxon>Bacteria</taxon>
        <taxon>Pseudomonadati</taxon>
        <taxon>Pseudomonadota</taxon>
        <taxon>Alphaproteobacteria</taxon>
        <taxon>Hyphomicrobiales</taxon>
        <taxon>Boseaceae</taxon>
        <taxon>Bosea</taxon>
    </lineage>
</organism>
<dbReference type="InterPro" id="IPR000631">
    <property type="entry name" value="CARKD"/>
</dbReference>
<comment type="function">
    <text evidence="17">Catalyzes the dehydration of the S-form of NAD(P)HX at the expense of ADP, which is converted to AMP. Together with NAD(P)HX epimerase, which catalyzes the epimerization of the S- and R-forms, the enzyme allows the repair of both epimers of NAD(P)HX, a damaged form of NAD(P)H that is a result of enzymatic or heat-dependent hydration.</text>
</comment>